<evidence type="ECO:0000313" key="3">
    <source>
        <dbReference type="EMBL" id="MCQ5062900.1"/>
    </source>
</evidence>
<organism evidence="4 5">
    <name type="scientific">Faecalibacillus intestinalis</name>
    <dbReference type="NCBI Taxonomy" id="1982626"/>
    <lineage>
        <taxon>Bacteria</taxon>
        <taxon>Bacillati</taxon>
        <taxon>Bacillota</taxon>
        <taxon>Erysipelotrichia</taxon>
        <taxon>Erysipelotrichales</taxon>
        <taxon>Coprobacillaceae</taxon>
        <taxon>Faecalibacillus</taxon>
    </lineage>
</organism>
<keyword evidence="1" id="KW-0175">Coiled coil</keyword>
<keyword evidence="5" id="KW-1185">Reference proteome</keyword>
<name>A0A2T3FVN2_9FIRM</name>
<accession>A0A2T3FVN2</accession>
<dbReference type="EMBL" id="PYLQ01000019">
    <property type="protein sequence ID" value="PST39356.1"/>
    <property type="molecule type" value="Genomic_DNA"/>
</dbReference>
<evidence type="ECO:0000259" key="2">
    <source>
        <dbReference type="Pfam" id="PF03432"/>
    </source>
</evidence>
<dbReference type="AlphaFoldDB" id="A0A2T3FVN2"/>
<evidence type="ECO:0000313" key="4">
    <source>
        <dbReference type="EMBL" id="PST39356.1"/>
    </source>
</evidence>
<dbReference type="Proteomes" id="UP000240974">
    <property type="component" value="Unassembled WGS sequence"/>
</dbReference>
<dbReference type="Pfam" id="PF03432">
    <property type="entry name" value="Relaxase"/>
    <property type="match status" value="1"/>
</dbReference>
<evidence type="ECO:0000313" key="5">
    <source>
        <dbReference type="Proteomes" id="UP000240974"/>
    </source>
</evidence>
<gene>
    <name evidence="4" type="ORF">C7U54_11270</name>
    <name evidence="3" type="ORF">NE542_13845</name>
</gene>
<feature type="domain" description="MobA/VirD2-like nuclease" evidence="2">
    <location>
        <begin position="44"/>
        <end position="172"/>
    </location>
</feature>
<dbReference type="Proteomes" id="UP001204814">
    <property type="component" value="Unassembled WGS sequence"/>
</dbReference>
<comment type="caution">
    <text evidence="4">The sequence shown here is derived from an EMBL/GenBank/DDBJ whole genome shotgun (WGS) entry which is preliminary data.</text>
</comment>
<reference evidence="3" key="2">
    <citation type="submission" date="2022-06" db="EMBL/GenBank/DDBJ databases">
        <title>Isolation of gut microbiota from human fecal samples.</title>
        <authorList>
            <person name="Pamer E.G."/>
            <person name="Barat B."/>
            <person name="Waligurski E."/>
            <person name="Medina S."/>
            <person name="Paddock L."/>
            <person name="Mostad J."/>
        </authorList>
    </citation>
    <scope>NUCLEOTIDE SEQUENCE</scope>
    <source>
        <strain evidence="3">DFI.6.24</strain>
    </source>
</reference>
<proteinExistence type="predicted"/>
<protein>
    <submittedName>
        <fullName evidence="3">Relaxase/mobilization nuclease domain-containing protein</fullName>
    </submittedName>
</protein>
<reference evidence="4 5" key="1">
    <citation type="journal article" date="2019" name="Int. J. Syst. Evol. Microbiol.">
        <title>Faecalibacillus intestinalis gen. nov., sp. nov. and Faecalibacillus faecis sp. nov., isolated from human faeces.</title>
        <authorList>
            <person name="Seo B."/>
            <person name="Jeon K."/>
            <person name="Baek I."/>
            <person name="Lee Y.M."/>
            <person name="Baek K."/>
            <person name="Ko G."/>
        </authorList>
    </citation>
    <scope>NUCLEOTIDE SEQUENCE [LARGE SCALE GENOMIC DNA]</scope>
    <source>
        <strain evidence="4 5">SNUG30099</strain>
    </source>
</reference>
<dbReference type="EMBL" id="JANGBO010000021">
    <property type="protein sequence ID" value="MCQ5062900.1"/>
    <property type="molecule type" value="Genomic_DNA"/>
</dbReference>
<dbReference type="InterPro" id="IPR005094">
    <property type="entry name" value="Endonuclease_MobA/VirD2"/>
</dbReference>
<feature type="coiled-coil region" evidence="1">
    <location>
        <begin position="352"/>
        <end position="409"/>
    </location>
</feature>
<sequence>MATTSIWAVKDNLDRVLNYASNPLKTKETDSGYEYKGLENVIDYAVNDDKTERQLYVSGLNCHPSTVLQQMEQTKRNAHKEDGVLAFHAYQSFLPGEVTAETAHQIGLELAHQMWGDDFEVLVCTHTDKKHFHNHFVINSVSWTTYKRFLNKHSDYDKMRRLSDALCEKYRLNVITDSKKGVHYSEWQAKKQKKPTRRTLIEDDLERAIASSRTFTQFLQYLKSIGYDVKTNVKHIAVKPPGAPRFFRLYKVRDDGTYSEENIKKRIIEQDLYFEKRTRIKSKYQYHGNIKKAKKIKGIKALYFHYMYRMGIIPKNVPSRRKVHFIFKEDLRYMDRITEETTFLCKKKINTIEDLENYESEISNKIEKLVKERRCLYNKVKRCRNLERKEMIQKDIETISKEIKDYRKEVKLCEGIKQRSLKIKDKLQIVKEQENKVQERSSKERKRNY</sequence>
<dbReference type="RefSeq" id="WP_107030351.1">
    <property type="nucleotide sequence ID" value="NZ_JAJDKX010000023.1"/>
</dbReference>
<evidence type="ECO:0000256" key="1">
    <source>
        <dbReference type="SAM" id="Coils"/>
    </source>
</evidence>